<evidence type="ECO:0000259" key="6">
    <source>
        <dbReference type="PROSITE" id="PS51192"/>
    </source>
</evidence>
<dbReference type="Pfam" id="PF18458">
    <property type="entry name" value="XPB_DRD"/>
    <property type="match status" value="1"/>
</dbReference>
<feature type="domain" description="Helicase ATP-binding" evidence="6">
    <location>
        <begin position="79"/>
        <end position="222"/>
    </location>
</feature>
<dbReference type="PANTHER" id="PTHR11274">
    <property type="entry name" value="RAD25/XP-B DNA REPAIR HELICASE"/>
    <property type="match status" value="1"/>
</dbReference>
<dbReference type="SUPFAM" id="SSF52540">
    <property type="entry name" value="P-loop containing nucleoside triphosphate hydrolases"/>
    <property type="match status" value="2"/>
</dbReference>
<dbReference type="SMART" id="SM00490">
    <property type="entry name" value="HELICc"/>
    <property type="match status" value="1"/>
</dbReference>
<protein>
    <submittedName>
        <fullName evidence="8">DNA or RNA helicase of superfamily II</fullName>
    </submittedName>
</protein>
<accession>U1N760</accession>
<evidence type="ECO:0000256" key="4">
    <source>
        <dbReference type="ARBA" id="ARBA00022840"/>
    </source>
</evidence>
<sequence length="440" mass="50461">MRLAFDRGTIAVEGNESPVPHTTWDERTNTDRTLGFRYQEIRDHLDTSGIEYEDDVFDLIPSPDLANEIELRGYQQQALNRWLSERCGVVVLPTGAGKTYVGIEAIDEINNATFVVVPTLDLVDQWKSELQMFDIPIGEYTGREKTLESITVSTYDSAYNHAERLGNRFELLVFDEVHHLASESYRQIAELFAAPFALGLTATFEREDDKHEVLGELLGGKIYEIDTEELTGEYLSEYTVERITVELTPEEREAYEENVETFRKYLMSANITMRGPEDFQKVVLRSGNDPRAWRAVRSRNTARQIAYSSESKLDELATLLEQHRDDRIIIFTRYNDLVYDVSNRFFIPSITYTTEKDERQHILKQFKNHSYNAIVSSQVLNEGIDVPDANIGIILSGTGSNREYRQRLGRILRPSGDTAHLYEIVSSNTGEIRTSTRRKS</sequence>
<dbReference type="InterPro" id="IPR040699">
    <property type="entry name" value="XPB_DRD"/>
</dbReference>
<dbReference type="GO" id="GO:0140097">
    <property type="term" value="F:catalytic activity, acting on DNA"/>
    <property type="evidence" value="ECO:0007669"/>
    <property type="project" value="UniProtKB-ARBA"/>
</dbReference>
<dbReference type="Gene3D" id="3.40.1170.30">
    <property type="match status" value="1"/>
</dbReference>
<keyword evidence="1" id="KW-0547">Nucleotide-binding</keyword>
<name>U1N760_9EURY</name>
<evidence type="ECO:0000313" key="8">
    <source>
        <dbReference type="EMBL" id="ERG92515.1"/>
    </source>
</evidence>
<dbReference type="Pfam" id="PF00271">
    <property type="entry name" value="Helicase_C"/>
    <property type="match status" value="1"/>
</dbReference>
<dbReference type="STRING" id="1238424.J07HQW1_02559"/>
<dbReference type="PROSITE" id="PS51192">
    <property type="entry name" value="HELICASE_ATP_BIND_1"/>
    <property type="match status" value="1"/>
</dbReference>
<evidence type="ECO:0000259" key="7">
    <source>
        <dbReference type="PROSITE" id="PS51194"/>
    </source>
</evidence>
<dbReference type="HOGENOM" id="CLU_008213_6_0_2"/>
<feature type="domain" description="Helicase C-terminal" evidence="7">
    <location>
        <begin position="312"/>
        <end position="440"/>
    </location>
</feature>
<dbReference type="GO" id="GO:0003677">
    <property type="term" value="F:DNA binding"/>
    <property type="evidence" value="ECO:0007669"/>
    <property type="project" value="InterPro"/>
</dbReference>
<dbReference type="EMBL" id="KE356560">
    <property type="protein sequence ID" value="ERG92515.1"/>
    <property type="molecule type" value="Genomic_DNA"/>
</dbReference>
<dbReference type="Pfam" id="PF04851">
    <property type="entry name" value="ResIII"/>
    <property type="match status" value="1"/>
</dbReference>
<keyword evidence="3 8" id="KW-0347">Helicase</keyword>
<evidence type="ECO:0000313" key="9">
    <source>
        <dbReference type="Proteomes" id="UP000030649"/>
    </source>
</evidence>
<dbReference type="GO" id="GO:0004386">
    <property type="term" value="F:helicase activity"/>
    <property type="evidence" value="ECO:0007669"/>
    <property type="project" value="UniProtKB-KW"/>
</dbReference>
<dbReference type="Proteomes" id="UP000030649">
    <property type="component" value="Unassembled WGS sequence"/>
</dbReference>
<dbReference type="InterPro" id="IPR050615">
    <property type="entry name" value="ATP-dep_DNA_Helicase"/>
</dbReference>
<dbReference type="InterPro" id="IPR014001">
    <property type="entry name" value="Helicase_ATP-bd"/>
</dbReference>
<evidence type="ECO:0000256" key="1">
    <source>
        <dbReference type="ARBA" id="ARBA00022741"/>
    </source>
</evidence>
<feature type="region of interest" description="Disordered" evidence="5">
    <location>
        <begin position="1"/>
        <end position="26"/>
    </location>
</feature>
<dbReference type="CDD" id="cd17926">
    <property type="entry name" value="DEXHc_RE"/>
    <property type="match status" value="1"/>
</dbReference>
<gene>
    <name evidence="8" type="ORF">J07HQW1_02559</name>
</gene>
<evidence type="ECO:0000256" key="3">
    <source>
        <dbReference type="ARBA" id="ARBA00022806"/>
    </source>
</evidence>
<dbReference type="PROSITE" id="PS51194">
    <property type="entry name" value="HELICASE_CTER"/>
    <property type="match status" value="1"/>
</dbReference>
<keyword evidence="4" id="KW-0067">ATP-binding</keyword>
<dbReference type="InterPro" id="IPR001650">
    <property type="entry name" value="Helicase_C-like"/>
</dbReference>
<dbReference type="Gene3D" id="3.40.50.300">
    <property type="entry name" value="P-loop containing nucleotide triphosphate hydrolases"/>
    <property type="match status" value="2"/>
</dbReference>
<organism evidence="8 9">
    <name type="scientific">Haloquadratum walsbyi J07HQW1</name>
    <dbReference type="NCBI Taxonomy" id="1238424"/>
    <lineage>
        <taxon>Archaea</taxon>
        <taxon>Methanobacteriati</taxon>
        <taxon>Methanobacteriota</taxon>
        <taxon>Stenosarchaea group</taxon>
        <taxon>Halobacteria</taxon>
        <taxon>Halobacteriales</taxon>
        <taxon>Haloferacaceae</taxon>
        <taxon>Haloquadratum</taxon>
    </lineage>
</organism>
<dbReference type="GO" id="GO:0005524">
    <property type="term" value="F:ATP binding"/>
    <property type="evidence" value="ECO:0007669"/>
    <property type="project" value="UniProtKB-KW"/>
</dbReference>
<reference evidence="8 9" key="1">
    <citation type="journal article" date="2013" name="PLoS ONE">
        <title>Assembly-driven community genomics of a hypersaline microbial ecosystem.</title>
        <authorList>
            <person name="Podell S."/>
            <person name="Ugalde J.A."/>
            <person name="Narasingarao P."/>
            <person name="Banfield J.F."/>
            <person name="Heidelberg K.B."/>
            <person name="Allen E.E."/>
        </authorList>
    </citation>
    <scope>NUCLEOTIDE SEQUENCE [LARGE SCALE GENOMIC DNA]</scope>
    <source>
        <strain evidence="9">J07HQW1</strain>
    </source>
</reference>
<keyword evidence="2" id="KW-0378">Hydrolase</keyword>
<dbReference type="GO" id="GO:0016787">
    <property type="term" value="F:hydrolase activity"/>
    <property type="evidence" value="ECO:0007669"/>
    <property type="project" value="UniProtKB-KW"/>
</dbReference>
<dbReference type="PANTHER" id="PTHR11274:SF0">
    <property type="entry name" value="GENERAL TRANSCRIPTION AND DNA REPAIR FACTOR IIH HELICASE SUBUNIT XPB"/>
    <property type="match status" value="1"/>
</dbReference>
<evidence type="ECO:0000256" key="2">
    <source>
        <dbReference type="ARBA" id="ARBA00022801"/>
    </source>
</evidence>
<dbReference type="AlphaFoldDB" id="U1N760"/>
<evidence type="ECO:0000256" key="5">
    <source>
        <dbReference type="SAM" id="MobiDB-lite"/>
    </source>
</evidence>
<dbReference type="SMART" id="SM00487">
    <property type="entry name" value="DEXDc"/>
    <property type="match status" value="1"/>
</dbReference>
<dbReference type="InterPro" id="IPR027417">
    <property type="entry name" value="P-loop_NTPase"/>
</dbReference>
<dbReference type="InterPro" id="IPR006935">
    <property type="entry name" value="Helicase/UvrB_N"/>
</dbReference>
<proteinExistence type="predicted"/>